<name>A0A6G7B9V8_9LACO</name>
<proteinExistence type="predicted"/>
<reference evidence="3 4" key="1">
    <citation type="submission" date="2020-02" db="EMBL/GenBank/DDBJ databases">
        <title>Complete genome sequences of six Lactobacillus iners strains isolated from the human vagina.</title>
        <authorList>
            <person name="France M.T."/>
            <person name="Rutt L."/>
            <person name="Narina S."/>
            <person name="Arbaugh S."/>
            <person name="Humphrys M.S."/>
            <person name="Ma B."/>
            <person name="Hayward M.R."/>
            <person name="Relman D."/>
            <person name="Kwon D.S."/>
            <person name="Ravel J."/>
        </authorList>
    </citation>
    <scope>NUCLEOTIDE SEQUENCE [LARGE SCALE GENOMIC DNA]</scope>
    <source>
        <strain evidence="3 4">C0210C1</strain>
    </source>
</reference>
<accession>A0A6G7B9V8</accession>
<organism evidence="3 4">
    <name type="scientific">Lactobacillus iners</name>
    <dbReference type="NCBI Taxonomy" id="147802"/>
    <lineage>
        <taxon>Bacteria</taxon>
        <taxon>Bacillati</taxon>
        <taxon>Bacillota</taxon>
        <taxon>Bacilli</taxon>
        <taxon>Lactobacillales</taxon>
        <taxon>Lactobacillaceae</taxon>
        <taxon>Lactobacillus</taxon>
    </lineage>
</organism>
<dbReference type="RefSeq" id="WP_164824063.1">
    <property type="nucleotide sequence ID" value="NZ_CP049228.1"/>
</dbReference>
<feature type="chain" id="PRO_5038537998" description="Pneumococcal-type histidine triad protein" evidence="2">
    <location>
        <begin position="24"/>
        <end position="788"/>
    </location>
</feature>
<sequence>MNKKNKKSLAKLGVILISATILSACGNNQGANKATKNINHSFVTKKTTYQKDKTTKVLVDSDSFKKSDIVKIIKHGDHWHVFTADGKEHITYTDPNKMSDSTSLELVNVVTLAQLKNKKVVAIKIHGNHWHVFTADGNEYLTYQNPSSMFPHIKVTKYTGHHGSRGTASITKALAKDRVVKILQHGDHFHIYTASGKEFISYSDPRGMYPHAVFGQYVGTHGQHATQKVTSKQQLHLVSVLGKKVADKNRIVKILQHGDHYHIYDAEGNESITYSDPRALYPNAVFGQYVGTHADHQQAQNIEQLQFVNVLGQKTVDKNRIVKILQHGDHYHVYDAEGNESITYSDPRALYPDAVFGQYVGTHADHHSENDEHSTHIENNEPSTHIEDKHDDNKDAIANLKIVPVLGQKGKIDRYDIIKILQHEDHYHIYDSQGNEGITYTNPRALYPNAKFGQYVGTHSQHNTNVEIDWPEGIDKIVDHGDHWHLYKNGQEITVVHENPKSHYPNAEYIDERPKDYSNITVENNEIFTYDEVKPEVKDGLREFLKKKDMRGIVDMEGFGDLTNETRPVYGSETDENGQPIKKDIFYFCHNGDHYHALTIKQIIQAAKAGEYGSFTARDIVAAMKWSIENKEKLVTFTVSKNIDAVKNYLKQYYHIDDENDISSFGNQIGIYGIKADGNPVYFNVDDDFTVENGQIKSIKPLPAREEKTDQKSEADPQKELSVENVNPTALTKVTLDSVKAFLIEKYPNSEVSAISGVLYVSKGEDEAPIKFKLTDFAIKDNKIVDQK</sequence>
<dbReference type="PROSITE" id="PS51257">
    <property type="entry name" value="PROKAR_LIPOPROTEIN"/>
    <property type="match status" value="1"/>
</dbReference>
<dbReference type="AlphaFoldDB" id="A0A6G7B9V8"/>
<dbReference type="Proteomes" id="UP000501676">
    <property type="component" value="Chromosome"/>
</dbReference>
<dbReference type="EMBL" id="CP049228">
    <property type="protein sequence ID" value="QIH24109.1"/>
    <property type="molecule type" value="Genomic_DNA"/>
</dbReference>
<keyword evidence="2" id="KW-0732">Signal</keyword>
<evidence type="ECO:0000256" key="1">
    <source>
        <dbReference type="SAM" id="MobiDB-lite"/>
    </source>
</evidence>
<feature type="signal peptide" evidence="2">
    <location>
        <begin position="1"/>
        <end position="23"/>
    </location>
</feature>
<evidence type="ECO:0000313" key="3">
    <source>
        <dbReference type="EMBL" id="QIH24109.1"/>
    </source>
</evidence>
<evidence type="ECO:0000313" key="4">
    <source>
        <dbReference type="Proteomes" id="UP000501676"/>
    </source>
</evidence>
<evidence type="ECO:0008006" key="5">
    <source>
        <dbReference type="Google" id="ProtNLM"/>
    </source>
</evidence>
<gene>
    <name evidence="3" type="ORF">G6Z83_05400</name>
</gene>
<feature type="region of interest" description="Disordered" evidence="1">
    <location>
        <begin position="364"/>
        <end position="390"/>
    </location>
</feature>
<protein>
    <recommendedName>
        <fullName evidence="5">Pneumococcal-type histidine triad protein</fullName>
    </recommendedName>
</protein>
<evidence type="ECO:0000256" key="2">
    <source>
        <dbReference type="SAM" id="SignalP"/>
    </source>
</evidence>